<dbReference type="Proteomes" id="UP000811246">
    <property type="component" value="Chromosome 3"/>
</dbReference>
<evidence type="ECO:0000313" key="2">
    <source>
        <dbReference type="Proteomes" id="UP000811246"/>
    </source>
</evidence>
<organism evidence="1 2">
    <name type="scientific">Carya illinoinensis</name>
    <name type="common">Pecan</name>
    <dbReference type="NCBI Taxonomy" id="32201"/>
    <lineage>
        <taxon>Eukaryota</taxon>
        <taxon>Viridiplantae</taxon>
        <taxon>Streptophyta</taxon>
        <taxon>Embryophyta</taxon>
        <taxon>Tracheophyta</taxon>
        <taxon>Spermatophyta</taxon>
        <taxon>Magnoliopsida</taxon>
        <taxon>eudicotyledons</taxon>
        <taxon>Gunneridae</taxon>
        <taxon>Pentapetalae</taxon>
        <taxon>rosids</taxon>
        <taxon>fabids</taxon>
        <taxon>Fagales</taxon>
        <taxon>Juglandaceae</taxon>
        <taxon>Carya</taxon>
    </lineage>
</organism>
<proteinExistence type="predicted"/>
<dbReference type="AlphaFoldDB" id="A0A922FK00"/>
<dbReference type="EMBL" id="CM031827">
    <property type="protein sequence ID" value="KAG6721990.1"/>
    <property type="molecule type" value="Genomic_DNA"/>
</dbReference>
<comment type="caution">
    <text evidence="1">The sequence shown here is derived from an EMBL/GenBank/DDBJ whole genome shotgun (WGS) entry which is preliminary data.</text>
</comment>
<evidence type="ECO:0000313" key="1">
    <source>
        <dbReference type="EMBL" id="KAG6721990.1"/>
    </source>
</evidence>
<name>A0A922FK00_CARIL</name>
<accession>A0A922FK00</accession>
<protein>
    <recommendedName>
        <fullName evidence="3">Acyl carrier protein</fullName>
    </recommendedName>
</protein>
<sequence>MQSIRDSILKHMRVGLSVKSWLLADNWNMLKQFSRKMCSSTTTSPDQIMDRLRNLIKSMLLRKKINVFSLETLQKDLRLDSLDRVELVMAFE</sequence>
<reference evidence="1" key="1">
    <citation type="submission" date="2021-01" db="EMBL/GenBank/DDBJ databases">
        <authorList>
            <person name="Lovell J.T."/>
            <person name="Bentley N."/>
            <person name="Bhattarai G."/>
            <person name="Jenkins J.W."/>
            <person name="Sreedasyam A."/>
            <person name="Alarcon Y."/>
            <person name="Bock C."/>
            <person name="Boston L."/>
            <person name="Carlson J."/>
            <person name="Cervantes K."/>
            <person name="Clermont K."/>
            <person name="Krom N."/>
            <person name="Kubenka K."/>
            <person name="Mamidi S."/>
            <person name="Mattison C."/>
            <person name="Monteros M."/>
            <person name="Pisani C."/>
            <person name="Plott C."/>
            <person name="Rajasekar S."/>
            <person name="Rhein H.S."/>
            <person name="Rohla C."/>
            <person name="Song M."/>
            <person name="Hilaire R.S."/>
            <person name="Shu S."/>
            <person name="Wells L."/>
            <person name="Wang X."/>
            <person name="Webber J."/>
            <person name="Heerema R.J."/>
            <person name="Klein P."/>
            <person name="Conner P."/>
            <person name="Grauke L."/>
            <person name="Grimwood J."/>
            <person name="Schmutz J."/>
            <person name="Randall J.J."/>
        </authorList>
    </citation>
    <scope>NUCLEOTIDE SEQUENCE</scope>
    <source>
        <tissue evidence="1">Leaf</tissue>
    </source>
</reference>
<gene>
    <name evidence="1" type="ORF">I3842_03G139600</name>
</gene>
<evidence type="ECO:0008006" key="3">
    <source>
        <dbReference type="Google" id="ProtNLM"/>
    </source>
</evidence>